<dbReference type="EMBL" id="DOLB01000049">
    <property type="protein sequence ID" value="HBT48703.1"/>
    <property type="molecule type" value="Genomic_DNA"/>
</dbReference>
<dbReference type="Gene3D" id="1.10.600.10">
    <property type="entry name" value="Farnesyl Diphosphate Synthase"/>
    <property type="match status" value="1"/>
</dbReference>
<keyword evidence="5 12" id="KW-0808">Transferase</keyword>
<keyword evidence="8" id="KW-0414">Isoprene biosynthesis</keyword>
<gene>
    <name evidence="13" type="ORF">DEA61_02355</name>
</gene>
<evidence type="ECO:0000256" key="2">
    <source>
        <dbReference type="ARBA" id="ARBA00006706"/>
    </source>
</evidence>
<evidence type="ECO:0000313" key="14">
    <source>
        <dbReference type="Proteomes" id="UP000264445"/>
    </source>
</evidence>
<dbReference type="RefSeq" id="WP_278428721.1">
    <property type="nucleotide sequence ID" value="NZ_DOLB01000049.1"/>
</dbReference>
<dbReference type="GO" id="GO:0005737">
    <property type="term" value="C:cytoplasm"/>
    <property type="evidence" value="ECO:0007669"/>
    <property type="project" value="UniProtKB-ARBA"/>
</dbReference>
<evidence type="ECO:0000256" key="7">
    <source>
        <dbReference type="ARBA" id="ARBA00022842"/>
    </source>
</evidence>
<evidence type="ECO:0000313" key="13">
    <source>
        <dbReference type="EMBL" id="HBT48703.1"/>
    </source>
</evidence>
<evidence type="ECO:0000256" key="8">
    <source>
        <dbReference type="ARBA" id="ARBA00023229"/>
    </source>
</evidence>
<evidence type="ECO:0000256" key="3">
    <source>
        <dbReference type="ARBA" id="ARBA00012439"/>
    </source>
</evidence>
<dbReference type="SFLD" id="SFLDG01017">
    <property type="entry name" value="Polyprenyl_Transferase_Like"/>
    <property type="match status" value="1"/>
</dbReference>
<keyword evidence="6" id="KW-0479">Metal-binding</keyword>
<dbReference type="InterPro" id="IPR008949">
    <property type="entry name" value="Isoprenoid_synthase_dom_sf"/>
</dbReference>
<dbReference type="PANTHER" id="PTHR43281:SF1">
    <property type="entry name" value="FARNESYL DIPHOSPHATE SYNTHASE"/>
    <property type="match status" value="1"/>
</dbReference>
<dbReference type="GO" id="GO:0016114">
    <property type="term" value="P:terpenoid biosynthetic process"/>
    <property type="evidence" value="ECO:0007669"/>
    <property type="project" value="UniProtKB-ARBA"/>
</dbReference>
<evidence type="ECO:0000256" key="4">
    <source>
        <dbReference type="ARBA" id="ARBA00015100"/>
    </source>
</evidence>
<evidence type="ECO:0000256" key="10">
    <source>
        <dbReference type="ARBA" id="ARBA00032873"/>
    </source>
</evidence>
<keyword evidence="7" id="KW-0460">Magnesium</keyword>
<dbReference type="AlphaFoldDB" id="A0A117KWE5"/>
<evidence type="ECO:0000256" key="11">
    <source>
        <dbReference type="ARBA" id="ARBA00049399"/>
    </source>
</evidence>
<dbReference type="FunFam" id="1.10.600.10:FF:000001">
    <property type="entry name" value="Geranylgeranyl diphosphate synthase"/>
    <property type="match status" value="1"/>
</dbReference>
<dbReference type="Proteomes" id="UP000264445">
    <property type="component" value="Unassembled WGS sequence"/>
</dbReference>
<accession>A0A117KWE5</accession>
<comment type="similarity">
    <text evidence="2 12">Belongs to the FPP/GGPP synthase family.</text>
</comment>
<evidence type="ECO:0000256" key="9">
    <source>
        <dbReference type="ARBA" id="ARBA00032380"/>
    </source>
</evidence>
<dbReference type="InterPro" id="IPR033749">
    <property type="entry name" value="Polyprenyl_synt_CS"/>
</dbReference>
<dbReference type="NCBIfam" id="NF045485">
    <property type="entry name" value="FPPsyn"/>
    <property type="match status" value="1"/>
</dbReference>
<name>A0A117KWE5_9THEO</name>
<evidence type="ECO:0000256" key="5">
    <source>
        <dbReference type="ARBA" id="ARBA00022679"/>
    </source>
</evidence>
<evidence type="ECO:0000256" key="6">
    <source>
        <dbReference type="ARBA" id="ARBA00022723"/>
    </source>
</evidence>
<sequence length="294" mass="32797">MFEEKFKNLQQMVEEELHRILDVQEKPEIIYEAMRYSVFAGGKRLRPVLCLSACELLGGDLKKALPVACSIELIHTYSLIHDDLPAMDNDDLRRGKPTNHKVFGEAIAILAGDGLLNLGYEVLIRHALENPEDYEKILKAANEIATASGCKGIIGGQVEDILSQNTELTYEELKYIHEHKTAALIEASVCAGAHMAGASEKEVELLREYAGLIGLAFQIKDDILDVIGDEKTLGKKVGSDREKGKFTFVNIFGVEKSQEMVKELTDEAIKILDTFGERAQFLKDLSNYLIERVN</sequence>
<evidence type="ECO:0000256" key="12">
    <source>
        <dbReference type="RuleBase" id="RU004466"/>
    </source>
</evidence>
<comment type="caution">
    <text evidence="13">The sequence shown here is derived from an EMBL/GenBank/DDBJ whole genome shotgun (WGS) entry which is preliminary data.</text>
</comment>
<dbReference type="InterPro" id="IPR000092">
    <property type="entry name" value="Polyprenyl_synt"/>
</dbReference>
<organism evidence="13 14">
    <name type="scientific">Caldanaerobacter subterraneus</name>
    <dbReference type="NCBI Taxonomy" id="911092"/>
    <lineage>
        <taxon>Bacteria</taxon>
        <taxon>Bacillati</taxon>
        <taxon>Bacillota</taxon>
        <taxon>Clostridia</taxon>
        <taxon>Thermoanaerobacterales</taxon>
        <taxon>Thermoanaerobacteraceae</taxon>
        <taxon>Caldanaerobacter</taxon>
    </lineage>
</organism>
<comment type="catalytic activity">
    <reaction evidence="11">
        <text>isopentenyl diphosphate + (2E)-geranyl diphosphate = (2E,6E)-farnesyl diphosphate + diphosphate</text>
        <dbReference type="Rhea" id="RHEA:19361"/>
        <dbReference type="ChEBI" id="CHEBI:33019"/>
        <dbReference type="ChEBI" id="CHEBI:58057"/>
        <dbReference type="ChEBI" id="CHEBI:128769"/>
        <dbReference type="ChEBI" id="CHEBI:175763"/>
        <dbReference type="EC" id="2.5.1.10"/>
    </reaction>
</comment>
<proteinExistence type="inferred from homology"/>
<dbReference type="Pfam" id="PF00348">
    <property type="entry name" value="polyprenyl_synt"/>
    <property type="match status" value="1"/>
</dbReference>
<dbReference type="PROSITE" id="PS00444">
    <property type="entry name" value="POLYPRENYL_SYNTHASE_2"/>
    <property type="match status" value="1"/>
</dbReference>
<dbReference type="InterPro" id="IPR053378">
    <property type="entry name" value="Prenyl_diphosphate_synthase"/>
</dbReference>
<reference evidence="13 14" key="1">
    <citation type="journal article" date="2018" name="Nat. Biotechnol.">
        <title>A standardized bacterial taxonomy based on genome phylogeny substantially revises the tree of life.</title>
        <authorList>
            <person name="Parks D.H."/>
            <person name="Chuvochina M."/>
            <person name="Waite D.W."/>
            <person name="Rinke C."/>
            <person name="Skarshewski A."/>
            <person name="Chaumeil P.A."/>
            <person name="Hugenholtz P."/>
        </authorList>
    </citation>
    <scope>NUCLEOTIDE SEQUENCE [LARGE SCALE GENOMIC DNA]</scope>
    <source>
        <strain evidence="13">UBA12544</strain>
    </source>
</reference>
<dbReference type="GO" id="GO:0004337">
    <property type="term" value="F:(2E,6E)-farnesyl diphosphate synthase activity"/>
    <property type="evidence" value="ECO:0007669"/>
    <property type="project" value="UniProtKB-EC"/>
</dbReference>
<dbReference type="SUPFAM" id="SSF48576">
    <property type="entry name" value="Terpenoid synthases"/>
    <property type="match status" value="1"/>
</dbReference>
<dbReference type="PANTHER" id="PTHR43281">
    <property type="entry name" value="FARNESYL DIPHOSPHATE SYNTHASE"/>
    <property type="match status" value="1"/>
</dbReference>
<dbReference type="EC" id="2.5.1.10" evidence="3"/>
<evidence type="ECO:0000256" key="1">
    <source>
        <dbReference type="ARBA" id="ARBA00001946"/>
    </source>
</evidence>
<comment type="cofactor">
    <cofactor evidence="1">
        <name>Mg(2+)</name>
        <dbReference type="ChEBI" id="CHEBI:18420"/>
    </cofactor>
</comment>
<dbReference type="CDD" id="cd00685">
    <property type="entry name" value="Trans_IPPS_HT"/>
    <property type="match status" value="1"/>
</dbReference>
<dbReference type="PROSITE" id="PS00723">
    <property type="entry name" value="POLYPRENYL_SYNTHASE_1"/>
    <property type="match status" value="1"/>
</dbReference>
<dbReference type="GO" id="GO:0046872">
    <property type="term" value="F:metal ion binding"/>
    <property type="evidence" value="ECO:0007669"/>
    <property type="project" value="UniProtKB-KW"/>
</dbReference>
<dbReference type="SFLD" id="SFLDS00005">
    <property type="entry name" value="Isoprenoid_Synthase_Type_I"/>
    <property type="match status" value="1"/>
</dbReference>
<protein>
    <recommendedName>
        <fullName evidence="4">Farnesyl diphosphate synthase</fullName>
        <ecNumber evidence="3">2.5.1.10</ecNumber>
    </recommendedName>
    <alternativeName>
        <fullName evidence="10">(2E,6E)-farnesyl diphosphate synthase</fullName>
    </alternativeName>
    <alternativeName>
        <fullName evidence="9">Geranyltranstransferase</fullName>
    </alternativeName>
</protein>